<proteinExistence type="predicted"/>
<gene>
    <name evidence="1" type="ORF">N0K08_14510</name>
</gene>
<name>A0ABT2PN03_9BURK</name>
<organism evidence="1 2">
    <name type="scientific">Acidovorax bellezanensis</name>
    <dbReference type="NCBI Taxonomy" id="2976702"/>
    <lineage>
        <taxon>Bacteria</taxon>
        <taxon>Pseudomonadati</taxon>
        <taxon>Pseudomonadota</taxon>
        <taxon>Betaproteobacteria</taxon>
        <taxon>Burkholderiales</taxon>
        <taxon>Comamonadaceae</taxon>
        <taxon>Acidovorax</taxon>
    </lineage>
</organism>
<accession>A0ABT2PN03</accession>
<evidence type="ECO:0000313" key="1">
    <source>
        <dbReference type="EMBL" id="MCT9811854.1"/>
    </source>
</evidence>
<reference evidence="1 2" key="1">
    <citation type="submission" date="2022-09" db="EMBL/GenBank/DDBJ databases">
        <title>Draft genome of isolate Be4.</title>
        <authorList>
            <person name="Sanchez-Castro I."/>
            <person name="Martinez-Rodriguez P."/>
            <person name="Descostes M."/>
            <person name="Merroun M."/>
        </authorList>
    </citation>
    <scope>NUCLEOTIDE SEQUENCE [LARGE SCALE GENOMIC DNA]</scope>
    <source>
        <strain evidence="1 2">Be4</strain>
    </source>
</reference>
<evidence type="ECO:0000313" key="2">
    <source>
        <dbReference type="Proteomes" id="UP001525968"/>
    </source>
</evidence>
<sequence length="245" mass="25778">MSHTSIFQRTVALGAVLTLLAGCVSVPQGPGAGAESTPTTARAEEDPCSAGTTALAGAAIGALLGAAINGRNGAIAGAALGGAAGYAGCLAYNVQTKQTRTAMQVEQDYRRTNRGRLPATPTVVNYTAQVDSAKIQRGQPFKIASVVEVVNGQKQPVQSVREELVLYTPDGQQINHDPKSKQFQATSGGRYENSFELNLPKGVSQGVYPVKTQLYVNEVLVAKRDLSARVVLVDDMPQIIQLAQR</sequence>
<dbReference type="Proteomes" id="UP001525968">
    <property type="component" value="Unassembled WGS sequence"/>
</dbReference>
<evidence type="ECO:0008006" key="3">
    <source>
        <dbReference type="Google" id="ProtNLM"/>
    </source>
</evidence>
<keyword evidence="2" id="KW-1185">Reference proteome</keyword>
<dbReference type="EMBL" id="JAODYH010000007">
    <property type="protein sequence ID" value="MCT9811854.1"/>
    <property type="molecule type" value="Genomic_DNA"/>
</dbReference>
<dbReference type="RefSeq" id="WP_261501105.1">
    <property type="nucleotide sequence ID" value="NZ_JAODYH010000007.1"/>
</dbReference>
<comment type="caution">
    <text evidence="1">The sequence shown here is derived from an EMBL/GenBank/DDBJ whole genome shotgun (WGS) entry which is preliminary data.</text>
</comment>
<protein>
    <recommendedName>
        <fullName evidence="3">Glycine zipper domain-containing protein</fullName>
    </recommendedName>
</protein>